<accession>A0ABV7FL38</accession>
<dbReference type="Gene3D" id="1.10.10.1710">
    <property type="entry name" value="Deoxyribodipyrimidine photolyase-related"/>
    <property type="match status" value="1"/>
</dbReference>
<dbReference type="EMBL" id="JBHRTF010000006">
    <property type="protein sequence ID" value="MFC3116914.1"/>
    <property type="molecule type" value="Genomic_DNA"/>
</dbReference>
<dbReference type="Proteomes" id="UP001595555">
    <property type="component" value="Unassembled WGS sequence"/>
</dbReference>
<evidence type="ECO:0000313" key="1">
    <source>
        <dbReference type="EMBL" id="MFC3116914.1"/>
    </source>
</evidence>
<dbReference type="InterPro" id="IPR052551">
    <property type="entry name" value="UV-DNA_repair_photolyase"/>
</dbReference>
<dbReference type="Gene3D" id="1.10.579.10">
    <property type="entry name" value="DNA Cyclobutane Dipyrimidine Photolyase, subunit A, domain 3"/>
    <property type="match status" value="1"/>
</dbReference>
<dbReference type="Pfam" id="PF04244">
    <property type="entry name" value="DPRP"/>
    <property type="match status" value="1"/>
</dbReference>
<dbReference type="InterPro" id="IPR007357">
    <property type="entry name" value="PhrB-like"/>
</dbReference>
<dbReference type="RefSeq" id="WP_378120677.1">
    <property type="nucleotide sequence ID" value="NZ_JBHRTF010000006.1"/>
</dbReference>
<evidence type="ECO:0000313" key="2">
    <source>
        <dbReference type="Proteomes" id="UP001595555"/>
    </source>
</evidence>
<dbReference type="InterPro" id="IPR014729">
    <property type="entry name" value="Rossmann-like_a/b/a_fold"/>
</dbReference>
<reference evidence="2" key="1">
    <citation type="journal article" date="2019" name="Int. J. Syst. Evol. Microbiol.">
        <title>The Global Catalogue of Microorganisms (GCM) 10K type strain sequencing project: providing services to taxonomists for standard genome sequencing and annotation.</title>
        <authorList>
            <consortium name="The Broad Institute Genomics Platform"/>
            <consortium name="The Broad Institute Genome Sequencing Center for Infectious Disease"/>
            <person name="Wu L."/>
            <person name="Ma J."/>
        </authorList>
    </citation>
    <scope>NUCLEOTIDE SEQUENCE [LARGE SCALE GENOMIC DNA]</scope>
    <source>
        <strain evidence="2">KCTC 52237</strain>
    </source>
</reference>
<dbReference type="InterPro" id="IPR036134">
    <property type="entry name" value="Crypto/Photolyase_FAD-like_sf"/>
</dbReference>
<dbReference type="Gene3D" id="3.40.50.620">
    <property type="entry name" value="HUPs"/>
    <property type="match status" value="1"/>
</dbReference>
<dbReference type="PANTHER" id="PTHR38657">
    <property type="entry name" value="SLR1343 PROTEIN"/>
    <property type="match status" value="1"/>
</dbReference>
<dbReference type="Gene3D" id="1.25.40.80">
    <property type="match status" value="1"/>
</dbReference>
<keyword evidence="2" id="KW-1185">Reference proteome</keyword>
<dbReference type="SUPFAM" id="SSF48173">
    <property type="entry name" value="Cryptochrome/photolyase FAD-binding domain"/>
    <property type="match status" value="1"/>
</dbReference>
<proteinExistence type="predicted"/>
<dbReference type="PANTHER" id="PTHR38657:SF1">
    <property type="entry name" value="SLR1343 PROTEIN"/>
    <property type="match status" value="1"/>
</dbReference>
<protein>
    <submittedName>
        <fullName evidence="1">Cryptochrome/photolyase family protein</fullName>
    </submittedName>
</protein>
<organism evidence="1 2">
    <name type="scientific">Cellvibrio fontiphilus</name>
    <dbReference type="NCBI Taxonomy" id="1815559"/>
    <lineage>
        <taxon>Bacteria</taxon>
        <taxon>Pseudomonadati</taxon>
        <taxon>Pseudomonadota</taxon>
        <taxon>Gammaproteobacteria</taxon>
        <taxon>Cellvibrionales</taxon>
        <taxon>Cellvibrionaceae</taxon>
        <taxon>Cellvibrio</taxon>
    </lineage>
</organism>
<name>A0ABV7FL38_9GAMM</name>
<sequence length="540" mass="62035">MPNTQARQAIRHLCLILGDQLNRDSLLFEGFDPQKDRLWMAEVMEESTHVPSNKQRSVLFLAAMRHFAQSLRDEGLPLDYLSLDTSDLSPNEGKATINSAHQSLTSALAHSLQQYQVQSLKLVLPGDYRVLQSLKHYCADRQLPLELLADNHFIAKPGEFSAWQKGKKQWRMEYWYRQLRKRTGILMRGDQPEGGDWNYDKDNRGTFSSQGPGLLDEALLFVADEITQSAISTVTRLLPDNPGNLMSFGWPVKRQQALQLLEFFIAKQLPLFGEYQDAMWTNEPWLYHSRLSAALNLKLLSPLEVIQAAEQAYAQGKAPLNAVEGFIRQILGWREFVRGLYWSLMPDWHSMNALDARHNLPDFYWTGQVDMRCLAQSIQQVLDHGYGHHIQRLMVTGLFAQLWQTQPHQIHAWYLAMYVDAVEWVELPNVLGMSQYADGGIMASKPYIATGRYVAKMSNYCAGCRYKPDEAETDNACPFTTLYWEFLATHRARFANHPRLALQVKHLDNHNAEKRAAIAKRAQWVREHYSATNYLANHQT</sequence>
<gene>
    <name evidence="1" type="ORF">ACFODX_15200</name>
</gene>
<comment type="caution">
    <text evidence="1">The sequence shown here is derived from an EMBL/GenBank/DDBJ whole genome shotgun (WGS) entry which is preliminary data.</text>
</comment>